<organism evidence="3 4">
    <name type="scientific">Halovenus rubra</name>
    <dbReference type="NCBI Taxonomy" id="869890"/>
    <lineage>
        <taxon>Archaea</taxon>
        <taxon>Methanobacteriati</taxon>
        <taxon>Methanobacteriota</taxon>
        <taxon>Stenosarchaea group</taxon>
        <taxon>Halobacteria</taxon>
        <taxon>Halobacteriales</taxon>
        <taxon>Haloarculaceae</taxon>
        <taxon>Halovenus</taxon>
    </lineage>
</organism>
<comment type="caution">
    <text evidence="3">The sequence shown here is derived from an EMBL/GenBank/DDBJ whole genome shotgun (WGS) entry which is preliminary data.</text>
</comment>
<accession>A0ABD5XCZ9</accession>
<feature type="domain" description="GmrSD restriction endonucleases C-terminal" evidence="2">
    <location>
        <begin position="466"/>
        <end position="591"/>
    </location>
</feature>
<dbReference type="AlphaFoldDB" id="A0ABD5XCZ9"/>
<evidence type="ECO:0000259" key="1">
    <source>
        <dbReference type="Pfam" id="PF03235"/>
    </source>
</evidence>
<dbReference type="PANTHER" id="PTHR37292:SF2">
    <property type="entry name" value="DUF262 DOMAIN-CONTAINING PROTEIN"/>
    <property type="match status" value="1"/>
</dbReference>
<dbReference type="PANTHER" id="PTHR37292">
    <property type="entry name" value="VNG6097C"/>
    <property type="match status" value="1"/>
</dbReference>
<dbReference type="EMBL" id="JBHSZQ010000047">
    <property type="protein sequence ID" value="MFC7126888.1"/>
    <property type="molecule type" value="Genomic_DNA"/>
</dbReference>
<gene>
    <name evidence="3" type="ORF">ACFQJ7_12790</name>
</gene>
<name>A0ABD5XCZ9_9EURY</name>
<proteinExistence type="predicted"/>
<dbReference type="Pfam" id="PF07510">
    <property type="entry name" value="GmrSD_C"/>
    <property type="match status" value="1"/>
</dbReference>
<evidence type="ECO:0000313" key="4">
    <source>
        <dbReference type="Proteomes" id="UP001596414"/>
    </source>
</evidence>
<protein>
    <submittedName>
        <fullName evidence="3">DUF262 domain-containing protein</fullName>
    </submittedName>
</protein>
<dbReference type="Proteomes" id="UP001596414">
    <property type="component" value="Unassembled WGS sequence"/>
</dbReference>
<evidence type="ECO:0000259" key="2">
    <source>
        <dbReference type="Pfam" id="PF07510"/>
    </source>
</evidence>
<reference evidence="3 4" key="1">
    <citation type="journal article" date="2014" name="Int. J. Syst. Evol. Microbiol.">
        <title>Complete genome sequence of Corynebacterium casei LMG S-19264T (=DSM 44701T), isolated from a smear-ripened cheese.</title>
        <authorList>
            <consortium name="US DOE Joint Genome Institute (JGI-PGF)"/>
            <person name="Walter F."/>
            <person name="Albersmeier A."/>
            <person name="Kalinowski J."/>
            <person name="Ruckert C."/>
        </authorList>
    </citation>
    <scope>NUCLEOTIDE SEQUENCE [LARGE SCALE GENOMIC DNA]</scope>
    <source>
        <strain evidence="3 4">CGMCC 4.7215</strain>
    </source>
</reference>
<feature type="domain" description="GmrSD restriction endonucleases N-terminal" evidence="1">
    <location>
        <begin position="9"/>
        <end position="270"/>
    </location>
</feature>
<dbReference type="InterPro" id="IPR004919">
    <property type="entry name" value="GmrSD_N"/>
</dbReference>
<dbReference type="InterPro" id="IPR011089">
    <property type="entry name" value="GmrSD_C"/>
</dbReference>
<evidence type="ECO:0000313" key="3">
    <source>
        <dbReference type="EMBL" id="MFC7126888.1"/>
    </source>
</evidence>
<dbReference type="RefSeq" id="WP_267637268.1">
    <property type="nucleotide sequence ID" value="NZ_JAODIY010000009.1"/>
</dbReference>
<dbReference type="Pfam" id="PF03235">
    <property type="entry name" value="GmrSD_N"/>
    <property type="match status" value="1"/>
</dbReference>
<sequence length="599" mass="70152">MGYQSRTIKQVLPDINESIFLPAIQREFVWDTEQIIQLFDSVLREYPIGSFIFWNLNGEFADNQIKYYFVRNHIEDSIYPDDFDNVHHRNPKVPEYEQIPDSVSLVVDGQQRLSSFYIGLQGTYVEKQKYRQRKNPDAWTRKQLYLNLLSNPNNQTEDHLKLRYDFRFKEPDPTQSREEYWFRVGDILEIDTLEKAMTRANEIASELEEVSDAQEHYILKNLTTLYNAVHARDIVNYYEEGNQDNERILDIFVRANEGGTQLSKSEILLSIATSYWGSDEENPIDAKEEINNFVGNLNQAYVDEGYDFGSDFVLKSLLVVADLSAEYQIRTFTHENLALMKEIWANGVVQDAIESTVDLISDFGITGRSLTSRNALIPLVFYFYHNENPSLTTDSQLGVQVRPRILEWLCSALLNSNFNSRPDQIIEDARDAIKEADDSQFPLERIQREIRTRGKAVGFSQEIVEDLFEETDYNSTKIYLLLSVLYYPDPAHDDSYEIDHIFPRSLLEKDNLIENYGFDPSKAERYASLRDHVANLQLIEENQSKGTQAFDEWISTRSDQYYDRHHIPTDERLYELENFPEFIERREEMLRDHIISTFS</sequence>